<protein>
    <recommendedName>
        <fullName evidence="1">DinB-like domain-containing protein</fullName>
    </recommendedName>
</protein>
<proteinExistence type="predicted"/>
<dbReference type="AlphaFoldDB" id="A0A1D7QD98"/>
<dbReference type="EMBL" id="CP017141">
    <property type="protein sequence ID" value="AOM76662.1"/>
    <property type="molecule type" value="Genomic_DNA"/>
</dbReference>
<dbReference type="Gene3D" id="1.20.120.450">
    <property type="entry name" value="dinb family like domain"/>
    <property type="match status" value="1"/>
</dbReference>
<dbReference type="Pfam" id="PF12867">
    <property type="entry name" value="DinB_2"/>
    <property type="match status" value="1"/>
</dbReference>
<name>A0A1D7QD98_9SPHI</name>
<gene>
    <name evidence="2" type="ORF">BFS30_05505</name>
</gene>
<evidence type="ECO:0000313" key="3">
    <source>
        <dbReference type="Proteomes" id="UP000094313"/>
    </source>
</evidence>
<reference evidence="2 3" key="1">
    <citation type="submission" date="2016-08" db="EMBL/GenBank/DDBJ databases">
        <authorList>
            <person name="Seilhamer J.J."/>
        </authorList>
    </citation>
    <scope>NUCLEOTIDE SEQUENCE [LARGE SCALE GENOMIC DNA]</scope>
    <source>
        <strain evidence="2 3">DX4</strain>
    </source>
</reference>
<accession>A0A1D7QD98</accession>
<dbReference type="OrthoDB" id="9793216at2"/>
<dbReference type="InterPro" id="IPR024775">
    <property type="entry name" value="DinB-like"/>
</dbReference>
<sequence length="168" mass="19425">MNRPQIHEYPAWAETYISKISGDNILAILEKQATEFPDFLNDLIEKADYAYQPGKWTIKEMAGHIIDTERILVYRLTCFARGEQHALPGFEEDDYVANAHFSDRSLLSLSEEFALLRKANLYLFKSLNEHELDRSGTASDRQITVRALLFVIAGHLMHHTLVLKERYI</sequence>
<evidence type="ECO:0000259" key="1">
    <source>
        <dbReference type="Pfam" id="PF12867"/>
    </source>
</evidence>
<feature type="domain" description="DinB-like" evidence="1">
    <location>
        <begin position="31"/>
        <end position="161"/>
    </location>
</feature>
<evidence type="ECO:0000313" key="2">
    <source>
        <dbReference type="EMBL" id="AOM76662.1"/>
    </source>
</evidence>
<dbReference type="SUPFAM" id="SSF109854">
    <property type="entry name" value="DinB/YfiT-like putative metalloenzymes"/>
    <property type="match status" value="1"/>
</dbReference>
<keyword evidence="3" id="KW-1185">Reference proteome</keyword>
<organism evidence="2 3">
    <name type="scientific">Pedobacter steynii</name>
    <dbReference type="NCBI Taxonomy" id="430522"/>
    <lineage>
        <taxon>Bacteria</taxon>
        <taxon>Pseudomonadati</taxon>
        <taxon>Bacteroidota</taxon>
        <taxon>Sphingobacteriia</taxon>
        <taxon>Sphingobacteriales</taxon>
        <taxon>Sphingobacteriaceae</taxon>
        <taxon>Pedobacter</taxon>
    </lineage>
</organism>
<dbReference type="KEGG" id="psty:BFS30_05505"/>
<dbReference type="InterPro" id="IPR034660">
    <property type="entry name" value="DinB/YfiT-like"/>
</dbReference>
<dbReference type="Proteomes" id="UP000094313">
    <property type="component" value="Chromosome"/>
</dbReference>
<dbReference type="RefSeq" id="WP_069378356.1">
    <property type="nucleotide sequence ID" value="NZ_CP017141.1"/>
</dbReference>